<feature type="region of interest" description="Disordered" evidence="1">
    <location>
        <begin position="1"/>
        <end position="20"/>
    </location>
</feature>
<protein>
    <submittedName>
        <fullName evidence="3">MATH domain-containing protein</fullName>
    </submittedName>
</protein>
<name>A0A0K0CX56_ANGCA</name>
<reference evidence="2" key="1">
    <citation type="submission" date="2012-09" db="EMBL/GenBank/DDBJ databases">
        <authorList>
            <person name="Martin A.A."/>
        </authorList>
    </citation>
    <scope>NUCLEOTIDE SEQUENCE</scope>
</reference>
<evidence type="ECO:0000313" key="2">
    <source>
        <dbReference type="Proteomes" id="UP000035642"/>
    </source>
</evidence>
<dbReference type="AlphaFoldDB" id="A0A0K0CX56"/>
<proteinExistence type="predicted"/>
<accession>A0A0K0CX56</accession>
<dbReference type="WBParaSite" id="ACAC_0000211401-mRNA-1">
    <property type="protein sequence ID" value="ACAC_0000211401-mRNA-1"/>
    <property type="gene ID" value="ACAC_0000211401"/>
</dbReference>
<evidence type="ECO:0000256" key="1">
    <source>
        <dbReference type="SAM" id="MobiDB-lite"/>
    </source>
</evidence>
<sequence length="108" mass="12022">MVGDDSLPAEREQLDTTGGWSYTNNPSLSFMSTALLNKILDVKRSKQNSLTFQLFFSEFLGCADSSSDSSYHLSELAMVRESATGQSLVDVHYDFLAKNRSISLPYQL</sequence>
<keyword evidence="2" id="KW-1185">Reference proteome</keyword>
<organism evidence="2 3">
    <name type="scientific">Angiostrongylus cantonensis</name>
    <name type="common">Rat lungworm</name>
    <dbReference type="NCBI Taxonomy" id="6313"/>
    <lineage>
        <taxon>Eukaryota</taxon>
        <taxon>Metazoa</taxon>
        <taxon>Ecdysozoa</taxon>
        <taxon>Nematoda</taxon>
        <taxon>Chromadorea</taxon>
        <taxon>Rhabditida</taxon>
        <taxon>Rhabditina</taxon>
        <taxon>Rhabditomorpha</taxon>
        <taxon>Strongyloidea</taxon>
        <taxon>Metastrongylidae</taxon>
        <taxon>Angiostrongylus</taxon>
    </lineage>
</organism>
<evidence type="ECO:0000313" key="3">
    <source>
        <dbReference type="WBParaSite" id="ACAC_0000211401-mRNA-1"/>
    </source>
</evidence>
<reference evidence="3" key="2">
    <citation type="submission" date="2017-02" db="UniProtKB">
        <authorList>
            <consortium name="WormBaseParasite"/>
        </authorList>
    </citation>
    <scope>IDENTIFICATION</scope>
</reference>
<dbReference type="Proteomes" id="UP000035642">
    <property type="component" value="Unassembled WGS sequence"/>
</dbReference>